<evidence type="ECO:0000256" key="4">
    <source>
        <dbReference type="ARBA" id="ARBA00022692"/>
    </source>
</evidence>
<keyword evidence="6 7" id="KW-0472">Membrane</keyword>
<keyword evidence="11" id="KW-1185">Reference proteome</keyword>
<keyword evidence="4 7" id="KW-0812">Transmembrane</keyword>
<dbReference type="RefSeq" id="WP_188803781.1">
    <property type="nucleotide sequence ID" value="NZ_BAAAOU010000003.1"/>
</dbReference>
<comment type="similarity">
    <text evidence="7">Belongs to the binding-protein-dependent transport system permease family.</text>
</comment>
<feature type="transmembrane region" description="Helical" evidence="7">
    <location>
        <begin position="82"/>
        <end position="101"/>
    </location>
</feature>
<feature type="region of interest" description="Disordered" evidence="8">
    <location>
        <begin position="1"/>
        <end position="71"/>
    </location>
</feature>
<evidence type="ECO:0000313" key="10">
    <source>
        <dbReference type="EMBL" id="GGO41173.1"/>
    </source>
</evidence>
<feature type="transmembrane region" description="Helical" evidence="7">
    <location>
        <begin position="177"/>
        <end position="196"/>
    </location>
</feature>
<evidence type="ECO:0000256" key="6">
    <source>
        <dbReference type="ARBA" id="ARBA00023136"/>
    </source>
</evidence>
<dbReference type="EMBL" id="BMLQ01000001">
    <property type="protein sequence ID" value="GGO41173.1"/>
    <property type="molecule type" value="Genomic_DNA"/>
</dbReference>
<keyword evidence="3" id="KW-1003">Cell membrane</keyword>
<organism evidence="10 11">
    <name type="scientific">Citricoccus zhacaiensis</name>
    <dbReference type="NCBI Taxonomy" id="489142"/>
    <lineage>
        <taxon>Bacteria</taxon>
        <taxon>Bacillati</taxon>
        <taxon>Actinomycetota</taxon>
        <taxon>Actinomycetes</taxon>
        <taxon>Micrococcales</taxon>
        <taxon>Micrococcaceae</taxon>
        <taxon>Citricoccus</taxon>
    </lineage>
</organism>
<evidence type="ECO:0000256" key="1">
    <source>
        <dbReference type="ARBA" id="ARBA00004651"/>
    </source>
</evidence>
<evidence type="ECO:0000313" key="11">
    <source>
        <dbReference type="Proteomes" id="UP000642509"/>
    </source>
</evidence>
<comment type="caution">
    <text evidence="10">The sequence shown here is derived from an EMBL/GenBank/DDBJ whole genome shotgun (WGS) entry which is preliminary data.</text>
</comment>
<feature type="transmembrane region" description="Helical" evidence="7">
    <location>
        <begin position="202"/>
        <end position="220"/>
    </location>
</feature>
<evidence type="ECO:0000259" key="9">
    <source>
        <dbReference type="PROSITE" id="PS50928"/>
    </source>
</evidence>
<protein>
    <submittedName>
        <fullName evidence="10">ABC transporter permease</fullName>
    </submittedName>
</protein>
<feature type="transmembrane region" description="Helical" evidence="7">
    <location>
        <begin position="305"/>
        <end position="325"/>
    </location>
</feature>
<comment type="subcellular location">
    <subcellularLocation>
        <location evidence="1 7">Cell membrane</location>
        <topology evidence="1 7">Multi-pass membrane protein</topology>
    </subcellularLocation>
</comment>
<dbReference type="PANTHER" id="PTHR43386:SF1">
    <property type="entry name" value="D,D-DIPEPTIDE TRANSPORT SYSTEM PERMEASE PROTEIN DDPC-RELATED"/>
    <property type="match status" value="1"/>
</dbReference>
<dbReference type="PROSITE" id="PS50928">
    <property type="entry name" value="ABC_TM1"/>
    <property type="match status" value="1"/>
</dbReference>
<dbReference type="InterPro" id="IPR000515">
    <property type="entry name" value="MetI-like"/>
</dbReference>
<evidence type="ECO:0000256" key="5">
    <source>
        <dbReference type="ARBA" id="ARBA00022989"/>
    </source>
</evidence>
<keyword evidence="5 7" id="KW-1133">Transmembrane helix</keyword>
<proteinExistence type="inferred from homology"/>
<evidence type="ECO:0000256" key="8">
    <source>
        <dbReference type="SAM" id="MobiDB-lite"/>
    </source>
</evidence>
<keyword evidence="2 7" id="KW-0813">Transport</keyword>
<feature type="domain" description="ABC transmembrane type-1" evidence="9">
    <location>
        <begin position="138"/>
        <end position="326"/>
    </location>
</feature>
<dbReference type="SUPFAM" id="SSF161098">
    <property type="entry name" value="MetI-like"/>
    <property type="match status" value="1"/>
</dbReference>
<accession>A0ABQ2LP04</accession>
<name>A0ABQ2LP04_9MICC</name>
<feature type="transmembrane region" description="Helical" evidence="7">
    <location>
        <begin position="140"/>
        <end position="165"/>
    </location>
</feature>
<sequence>MTQQETHMVPPPETGPTANAVTEAANRPGLAGAAGTTAPPDGAGTPPPAQPDTPAGAAGRRRPPGTERSPWRVFLRKPSTMVFLPLLGLFVLIAALGPLLVGDPSATGNAELLAPSAAHPLGTDHLGRDYLARVVNGGQISLLVGFTVAVLCMTIGLVVGGLAGYHGGWMDTLMVKLAEFFQVLPGIVLALVAAALLGANVFIIVAILSITMWPAVARIVRAEAMRISQLGYVESARAAGFRSGRIIWSDVLPNALPPVLVATSMTVGRAILIESGLAYLGIGDPSHPSWGALLNSAQAYMRDGWWLAVAPGLCIFLVVLAVNMLGDALNDAYNPTVGRVK</sequence>
<evidence type="ECO:0000256" key="7">
    <source>
        <dbReference type="RuleBase" id="RU363032"/>
    </source>
</evidence>
<dbReference type="Proteomes" id="UP000642509">
    <property type="component" value="Unassembled WGS sequence"/>
</dbReference>
<reference evidence="11" key="1">
    <citation type="journal article" date="2019" name="Int. J. Syst. Evol. Microbiol.">
        <title>The Global Catalogue of Microorganisms (GCM) 10K type strain sequencing project: providing services to taxonomists for standard genome sequencing and annotation.</title>
        <authorList>
            <consortium name="The Broad Institute Genomics Platform"/>
            <consortium name="The Broad Institute Genome Sequencing Center for Infectious Disease"/>
            <person name="Wu L."/>
            <person name="Ma J."/>
        </authorList>
    </citation>
    <scope>NUCLEOTIDE SEQUENCE [LARGE SCALE GENOMIC DNA]</scope>
    <source>
        <strain evidence="11">CGMCC 1.7064</strain>
    </source>
</reference>
<gene>
    <name evidence="10" type="ORF">GCM10010977_04710</name>
</gene>
<dbReference type="PANTHER" id="PTHR43386">
    <property type="entry name" value="OLIGOPEPTIDE TRANSPORT SYSTEM PERMEASE PROTEIN APPC"/>
    <property type="match status" value="1"/>
</dbReference>
<feature type="compositionally biased region" description="Low complexity" evidence="8">
    <location>
        <begin position="28"/>
        <end position="44"/>
    </location>
</feature>
<evidence type="ECO:0000256" key="2">
    <source>
        <dbReference type="ARBA" id="ARBA00022448"/>
    </source>
</evidence>
<dbReference type="CDD" id="cd06261">
    <property type="entry name" value="TM_PBP2"/>
    <property type="match status" value="1"/>
</dbReference>
<dbReference type="Pfam" id="PF00528">
    <property type="entry name" value="BPD_transp_1"/>
    <property type="match status" value="1"/>
</dbReference>
<dbReference type="InterPro" id="IPR035906">
    <property type="entry name" value="MetI-like_sf"/>
</dbReference>
<evidence type="ECO:0000256" key="3">
    <source>
        <dbReference type="ARBA" id="ARBA00022475"/>
    </source>
</evidence>
<dbReference type="InterPro" id="IPR050366">
    <property type="entry name" value="BP-dependent_transpt_permease"/>
</dbReference>
<dbReference type="Gene3D" id="1.10.3720.10">
    <property type="entry name" value="MetI-like"/>
    <property type="match status" value="1"/>
</dbReference>